<dbReference type="InterPro" id="IPR037278">
    <property type="entry name" value="ARFGAP/RecO"/>
</dbReference>
<dbReference type="Proteomes" id="UP001652660">
    <property type="component" value="Chromosome 9e"/>
</dbReference>
<dbReference type="Gene3D" id="1.10.220.150">
    <property type="entry name" value="Arf GTPase activating protein"/>
    <property type="match status" value="1"/>
</dbReference>
<evidence type="ECO:0000313" key="12">
    <source>
        <dbReference type="RefSeq" id="XP_071922011.1"/>
    </source>
</evidence>
<dbReference type="InterPro" id="IPR002110">
    <property type="entry name" value="Ankyrin_rpt"/>
</dbReference>
<evidence type="ECO:0000256" key="1">
    <source>
        <dbReference type="ARBA" id="ARBA00022723"/>
    </source>
</evidence>
<dbReference type="PROSITE" id="PS50297">
    <property type="entry name" value="ANK_REP_REGION"/>
    <property type="match status" value="2"/>
</dbReference>
<feature type="compositionally biased region" description="Low complexity" evidence="7">
    <location>
        <begin position="629"/>
        <end position="639"/>
    </location>
</feature>
<dbReference type="RefSeq" id="XP_071922011.1">
    <property type="nucleotide sequence ID" value="XM_072065910.1"/>
</dbReference>
<dbReference type="SUPFAM" id="SSF103657">
    <property type="entry name" value="BAR/IMD domain-like"/>
    <property type="match status" value="1"/>
</dbReference>
<evidence type="ECO:0000256" key="7">
    <source>
        <dbReference type="SAM" id="MobiDB-lite"/>
    </source>
</evidence>
<dbReference type="Pfam" id="PF12796">
    <property type="entry name" value="Ank_2"/>
    <property type="match status" value="1"/>
</dbReference>
<dbReference type="InterPro" id="IPR004148">
    <property type="entry name" value="BAR_dom"/>
</dbReference>
<feature type="domain" description="PH" evidence="8">
    <location>
        <begin position="475"/>
        <end position="614"/>
    </location>
</feature>
<evidence type="ECO:0000256" key="2">
    <source>
        <dbReference type="ARBA" id="ARBA00022771"/>
    </source>
</evidence>
<dbReference type="PRINTS" id="PR00405">
    <property type="entry name" value="REVINTRACTNG"/>
</dbReference>
<proteinExistence type="predicted"/>
<dbReference type="InterPro" id="IPR038508">
    <property type="entry name" value="ArfGAP_dom_sf"/>
</dbReference>
<dbReference type="SUPFAM" id="SSF53098">
    <property type="entry name" value="Ribonuclease H-like"/>
    <property type="match status" value="1"/>
</dbReference>
<dbReference type="InterPro" id="IPR001164">
    <property type="entry name" value="ArfGAP_dom"/>
</dbReference>
<organism evidence="11 13">
    <name type="scientific">Coffea arabica</name>
    <name type="common">Arabian coffee</name>
    <dbReference type="NCBI Taxonomy" id="13443"/>
    <lineage>
        <taxon>Eukaryota</taxon>
        <taxon>Viridiplantae</taxon>
        <taxon>Streptophyta</taxon>
        <taxon>Embryophyta</taxon>
        <taxon>Tracheophyta</taxon>
        <taxon>Spermatophyta</taxon>
        <taxon>Magnoliopsida</taxon>
        <taxon>eudicotyledons</taxon>
        <taxon>Gunneridae</taxon>
        <taxon>Pentapetalae</taxon>
        <taxon>asterids</taxon>
        <taxon>lamiids</taxon>
        <taxon>Gentianales</taxon>
        <taxon>Rubiaceae</taxon>
        <taxon>Ixoroideae</taxon>
        <taxon>Gardenieae complex</taxon>
        <taxon>Bertiereae - Coffeeae clade</taxon>
        <taxon>Coffeeae</taxon>
        <taxon>Coffea</taxon>
    </lineage>
</organism>
<dbReference type="Pfam" id="PF16746">
    <property type="entry name" value="BAR_3"/>
    <property type="match status" value="1"/>
</dbReference>
<feature type="repeat" description="ANK" evidence="4">
    <location>
        <begin position="945"/>
        <end position="977"/>
    </location>
</feature>
<dbReference type="Gene3D" id="3.30.420.10">
    <property type="entry name" value="Ribonuclease H-like superfamily/Ribonuclease H"/>
    <property type="match status" value="1"/>
</dbReference>
<dbReference type="InterPro" id="IPR036397">
    <property type="entry name" value="RNaseH_sf"/>
</dbReference>
<dbReference type="Gene3D" id="1.20.1270.60">
    <property type="entry name" value="Arfaptin homology (AH) domain/BAR domain"/>
    <property type="match status" value="1"/>
</dbReference>
<evidence type="ECO:0000256" key="6">
    <source>
        <dbReference type="SAM" id="Coils"/>
    </source>
</evidence>
<gene>
    <name evidence="13" type="primary">LOC113708878</name>
    <name evidence="12" type="synonym">LOC140014740</name>
</gene>
<evidence type="ECO:0000259" key="8">
    <source>
        <dbReference type="PROSITE" id="PS50003"/>
    </source>
</evidence>
<keyword evidence="4" id="KW-0040">ANK repeat</keyword>
<evidence type="ECO:0000259" key="9">
    <source>
        <dbReference type="PROSITE" id="PS50115"/>
    </source>
</evidence>
<keyword evidence="2 5" id="KW-0863">Zinc-finger</keyword>
<dbReference type="CDD" id="cd13250">
    <property type="entry name" value="PH_ACAP"/>
    <property type="match status" value="1"/>
</dbReference>
<dbReference type="InterPro" id="IPR056924">
    <property type="entry name" value="SH3_Tf2-1"/>
</dbReference>
<feature type="repeat" description="ANK" evidence="4">
    <location>
        <begin position="912"/>
        <end position="944"/>
    </location>
</feature>
<evidence type="ECO:0000313" key="13">
    <source>
        <dbReference type="RefSeq" id="XP_071922076.1"/>
    </source>
</evidence>
<dbReference type="InterPro" id="IPR001584">
    <property type="entry name" value="Integrase_cat-core"/>
</dbReference>
<evidence type="ECO:0000256" key="3">
    <source>
        <dbReference type="ARBA" id="ARBA00022833"/>
    </source>
</evidence>
<dbReference type="CDD" id="cd08204">
    <property type="entry name" value="ArfGap"/>
    <property type="match status" value="1"/>
</dbReference>
<dbReference type="SMART" id="SM00105">
    <property type="entry name" value="ArfGap"/>
    <property type="match status" value="1"/>
</dbReference>
<dbReference type="Pfam" id="PF24626">
    <property type="entry name" value="SH3_Tf2-1"/>
    <property type="match status" value="1"/>
</dbReference>
<keyword evidence="3" id="KW-0862">Zinc</keyword>
<dbReference type="SMART" id="SM00233">
    <property type="entry name" value="PH"/>
    <property type="match status" value="1"/>
</dbReference>
<dbReference type="Gene3D" id="2.30.29.30">
    <property type="entry name" value="Pleckstrin-homology domain (PH domain)/Phosphotyrosine-binding domain (PTB)"/>
    <property type="match status" value="1"/>
</dbReference>
<evidence type="ECO:0000259" key="10">
    <source>
        <dbReference type="PROSITE" id="PS50994"/>
    </source>
</evidence>
<keyword evidence="11" id="KW-1185">Reference proteome</keyword>
<dbReference type="Pfam" id="PF01412">
    <property type="entry name" value="ArfGap"/>
    <property type="match status" value="1"/>
</dbReference>
<evidence type="ECO:0000256" key="5">
    <source>
        <dbReference type="PROSITE-ProRule" id="PRU00288"/>
    </source>
</evidence>
<dbReference type="Pfam" id="PF00169">
    <property type="entry name" value="PH"/>
    <property type="match status" value="1"/>
</dbReference>
<dbReference type="SUPFAM" id="SSF57863">
    <property type="entry name" value="ArfGap/RecO-like zinc finger"/>
    <property type="match status" value="1"/>
</dbReference>
<dbReference type="PROSITE" id="PS50088">
    <property type="entry name" value="ANK_REPEAT"/>
    <property type="match status" value="2"/>
</dbReference>
<sequence>MAHFIACHKTDDALHIADLFFKEVVRLHGIPRTIVSDRDVKFLSYFWKSLWGRLGTKLLFSTSSHPQTDGQTEVVNRTLSTLLRAIIKKNIKSWEECLPHVEFAYNRVVHSATQFSPFEVVYGLNPLTPLDLLPLPSSEHMNLDGKKKAEFVRSLHDKVRTNIERRTAQYVQQANKHRRKLVFEPGDWVWLHLRKERFPKQRQSKLSPRGDGPFQVIERINDNAYRLDLPGEYTVSATFNVADLSPFIAGDEYDLRANPFQEEGNDAVEHETQSVQVDPVKVPQGPVTRARAKRFKESLQALEARKRFDKANVTYDQVREKYLSLRKSTKNDVAAALEEELHNSRSVFEQSRFNLVGALSTVEAKKRFEFLDAVGSAMDAHLRYFKQGYELLHQMEPYINQVLAYAQHARESSNYEQAALNERMQEYKRQVDQESRRSFNGSIGSPSHDIVQQFPRGSHKVIEAVMQSALEGKVQTIKQGYLSKRSSNLRGDWKRRFFVLDSRGMLYYYRKQWSRSSFPGSGSHFHVHRSSPSEPSSGLLSRWLSSHYHGGVHDEKSVARHTVNLLTSTIKVDADQSDLRFCFRIISPAKNYTLQAESATEQMDWIDKITGVIASLLSSQEPEKHFAASPSSESSSIGSPDYDHGTIEEHSSDKEFASRNLIRSSKSALQLHHSMKIDKPVDTLKRLPGNDVCADCGALEPDWASLNLGVLICIECSGVHRNLGVHISKVRSLALDVKVWEPSVIALFQALGNVFVNSIWEGLLNARKTFQADEIPRRFFESDKHKQFFSKPSHDDHISVKEKFIHAKYAEKRFVQKVNDSKHLLSVAEQLWESVRMNDKKSAYRLIVICEVDVNAILRQASLTTPLSLAKPMRLQDHANAHQNFDNMDGGSVLSANAESISHSQFINYLLDGCSLLHLACQIADVSMVELLLQHGANINSCDSRGQAPLHHAIIRGRIAIVKLLLTRGADPQAPDKEGKTPLQLVKESDLDDVEIIAVLKNASR</sequence>
<evidence type="ECO:0000313" key="11">
    <source>
        <dbReference type="Proteomes" id="UP001652660"/>
    </source>
</evidence>
<dbReference type="InterPro" id="IPR011993">
    <property type="entry name" value="PH-like_dom_sf"/>
</dbReference>
<feature type="domain" description="Integrase catalytic" evidence="10">
    <location>
        <begin position="1"/>
        <end position="125"/>
    </location>
</feature>
<reference evidence="12 13" key="1">
    <citation type="submission" date="2025-05" db="UniProtKB">
        <authorList>
            <consortium name="RefSeq"/>
        </authorList>
    </citation>
    <scope>IDENTIFICATION</scope>
    <source>
        <tissue evidence="12 13">Leaves</tissue>
    </source>
</reference>
<dbReference type="SUPFAM" id="SSF50729">
    <property type="entry name" value="PH domain-like"/>
    <property type="match status" value="1"/>
</dbReference>
<dbReference type="SMART" id="SM00248">
    <property type="entry name" value="ANK"/>
    <property type="match status" value="2"/>
</dbReference>
<name>A0ABM4VRB8_COFAR</name>
<dbReference type="PANTHER" id="PTHR23180">
    <property type="entry name" value="CENTAURIN/ARF"/>
    <property type="match status" value="1"/>
</dbReference>
<dbReference type="InterPro" id="IPR012337">
    <property type="entry name" value="RNaseH-like_sf"/>
</dbReference>
<dbReference type="PANTHER" id="PTHR23180:SF403">
    <property type="entry name" value="ADP-RIBOSYLATION FACTOR GTPASE-ACTIVATING PROTEIN AGD3-LIKE"/>
    <property type="match status" value="1"/>
</dbReference>
<feature type="coiled-coil region" evidence="6">
    <location>
        <begin position="410"/>
        <end position="437"/>
    </location>
</feature>
<feature type="domain" description="Arf-GAP" evidence="9">
    <location>
        <begin position="678"/>
        <end position="822"/>
    </location>
</feature>
<dbReference type="PROSITE" id="PS50994">
    <property type="entry name" value="INTEGRASE"/>
    <property type="match status" value="1"/>
</dbReference>
<dbReference type="RefSeq" id="XP_071922076.1">
    <property type="nucleotide sequence ID" value="XM_072065975.1"/>
</dbReference>
<dbReference type="PROSITE" id="PS50003">
    <property type="entry name" value="PH_DOMAIN"/>
    <property type="match status" value="1"/>
</dbReference>
<dbReference type="InterPro" id="IPR036770">
    <property type="entry name" value="Ankyrin_rpt-contain_sf"/>
</dbReference>
<dbReference type="Gene3D" id="1.25.40.20">
    <property type="entry name" value="Ankyrin repeat-containing domain"/>
    <property type="match status" value="1"/>
</dbReference>
<keyword evidence="1" id="KW-0479">Metal-binding</keyword>
<dbReference type="PROSITE" id="PS50115">
    <property type="entry name" value="ARFGAP"/>
    <property type="match status" value="1"/>
</dbReference>
<dbReference type="GeneID" id="113708878"/>
<dbReference type="SUPFAM" id="SSF48403">
    <property type="entry name" value="Ankyrin repeat"/>
    <property type="match status" value="1"/>
</dbReference>
<evidence type="ECO:0000256" key="4">
    <source>
        <dbReference type="PROSITE-ProRule" id="PRU00023"/>
    </source>
</evidence>
<dbReference type="InterPro" id="IPR045258">
    <property type="entry name" value="ACAP1/2/3-like"/>
</dbReference>
<dbReference type="InterPro" id="IPR027267">
    <property type="entry name" value="AH/BAR_dom_sf"/>
</dbReference>
<protein>
    <submittedName>
        <fullName evidence="12 13">ADP-ribosylation factor GTPase-activating protein AGD1</fullName>
    </submittedName>
</protein>
<keyword evidence="6" id="KW-0175">Coiled coil</keyword>
<accession>A0ABM4VRB8</accession>
<feature type="region of interest" description="Disordered" evidence="7">
    <location>
        <begin position="624"/>
        <end position="645"/>
    </location>
</feature>
<dbReference type="InterPro" id="IPR001849">
    <property type="entry name" value="PH_domain"/>
</dbReference>